<gene>
    <name evidence="2" type="ORF">E2C01_055403</name>
</gene>
<dbReference type="EMBL" id="VSRR010018424">
    <property type="protein sequence ID" value="MPC61333.1"/>
    <property type="molecule type" value="Genomic_DNA"/>
</dbReference>
<feature type="compositionally biased region" description="Basic and acidic residues" evidence="1">
    <location>
        <begin position="1"/>
        <end position="13"/>
    </location>
</feature>
<feature type="compositionally biased region" description="Basic and acidic residues" evidence="1">
    <location>
        <begin position="21"/>
        <end position="31"/>
    </location>
</feature>
<protein>
    <submittedName>
        <fullName evidence="2">Uncharacterized protein</fullName>
    </submittedName>
</protein>
<name>A0A5B7GUM5_PORTR</name>
<dbReference type="AlphaFoldDB" id="A0A5B7GUM5"/>
<proteinExistence type="predicted"/>
<organism evidence="2 3">
    <name type="scientific">Portunus trituberculatus</name>
    <name type="common">Swimming crab</name>
    <name type="synonym">Neptunus trituberculatus</name>
    <dbReference type="NCBI Taxonomy" id="210409"/>
    <lineage>
        <taxon>Eukaryota</taxon>
        <taxon>Metazoa</taxon>
        <taxon>Ecdysozoa</taxon>
        <taxon>Arthropoda</taxon>
        <taxon>Crustacea</taxon>
        <taxon>Multicrustacea</taxon>
        <taxon>Malacostraca</taxon>
        <taxon>Eumalacostraca</taxon>
        <taxon>Eucarida</taxon>
        <taxon>Decapoda</taxon>
        <taxon>Pleocyemata</taxon>
        <taxon>Brachyura</taxon>
        <taxon>Eubrachyura</taxon>
        <taxon>Portunoidea</taxon>
        <taxon>Portunidae</taxon>
        <taxon>Portuninae</taxon>
        <taxon>Portunus</taxon>
    </lineage>
</organism>
<evidence type="ECO:0000256" key="1">
    <source>
        <dbReference type="SAM" id="MobiDB-lite"/>
    </source>
</evidence>
<keyword evidence="3" id="KW-1185">Reference proteome</keyword>
<comment type="caution">
    <text evidence="2">The sequence shown here is derived from an EMBL/GenBank/DDBJ whole genome shotgun (WGS) entry which is preliminary data.</text>
</comment>
<accession>A0A5B7GUM5</accession>
<evidence type="ECO:0000313" key="3">
    <source>
        <dbReference type="Proteomes" id="UP000324222"/>
    </source>
</evidence>
<feature type="region of interest" description="Disordered" evidence="1">
    <location>
        <begin position="1"/>
        <end position="70"/>
    </location>
</feature>
<dbReference type="Proteomes" id="UP000324222">
    <property type="component" value="Unassembled WGS sequence"/>
</dbReference>
<evidence type="ECO:0000313" key="2">
    <source>
        <dbReference type="EMBL" id="MPC61333.1"/>
    </source>
</evidence>
<sequence length="112" mass="12546">MMERGRGARREGGRGGWMEGDMEKEREEKQTHCQKGGRGKVLEGTGGRDVGGSEKGLSFPGRRLASTTHDKMDASLSWSSVIQVLTSSRRRRYLSDVMQFLYRLRQPPSNAS</sequence>
<feature type="compositionally biased region" description="Gly residues" evidence="1">
    <location>
        <begin position="44"/>
        <end position="54"/>
    </location>
</feature>
<reference evidence="2 3" key="1">
    <citation type="submission" date="2019-05" db="EMBL/GenBank/DDBJ databases">
        <title>Another draft genome of Portunus trituberculatus and its Hox gene families provides insights of decapod evolution.</title>
        <authorList>
            <person name="Jeong J.-H."/>
            <person name="Song I."/>
            <person name="Kim S."/>
            <person name="Choi T."/>
            <person name="Kim D."/>
            <person name="Ryu S."/>
            <person name="Kim W."/>
        </authorList>
    </citation>
    <scope>NUCLEOTIDE SEQUENCE [LARGE SCALE GENOMIC DNA]</scope>
    <source>
        <tissue evidence="2">Muscle</tissue>
    </source>
</reference>